<dbReference type="Gene3D" id="3.40.50.1440">
    <property type="entry name" value="Tubulin/FtsZ, GTPase domain"/>
    <property type="match status" value="1"/>
</dbReference>
<dbReference type="GO" id="GO:0005739">
    <property type="term" value="C:mitochondrion"/>
    <property type="evidence" value="ECO:0007669"/>
    <property type="project" value="UniProtKB-SubCell"/>
</dbReference>
<dbReference type="OrthoDB" id="271881at2759"/>
<evidence type="ECO:0000259" key="6">
    <source>
        <dbReference type="Pfam" id="PF14881"/>
    </source>
</evidence>
<evidence type="ECO:0000313" key="7">
    <source>
        <dbReference type="EMBL" id="CDH58589.1"/>
    </source>
</evidence>
<evidence type="ECO:0000313" key="8">
    <source>
        <dbReference type="Proteomes" id="UP000027586"/>
    </source>
</evidence>
<evidence type="ECO:0000256" key="1">
    <source>
        <dbReference type="ARBA" id="ARBA00003757"/>
    </source>
</evidence>
<dbReference type="Pfam" id="PF14881">
    <property type="entry name" value="Tubulin_3"/>
    <property type="match status" value="1"/>
</dbReference>
<dbReference type="GO" id="GO:0007005">
    <property type="term" value="P:mitochondrion organization"/>
    <property type="evidence" value="ECO:0007669"/>
    <property type="project" value="InterPro"/>
</dbReference>
<dbReference type="InterPro" id="IPR036525">
    <property type="entry name" value="Tubulin/FtsZ_GTPase_sf"/>
</dbReference>
<evidence type="ECO:0000256" key="3">
    <source>
        <dbReference type="ARBA" id="ARBA00008507"/>
    </source>
</evidence>
<evidence type="ECO:0000259" key="5">
    <source>
        <dbReference type="Pfam" id="PF10644"/>
    </source>
</evidence>
<dbReference type="InterPro" id="IPR049942">
    <property type="entry name" value="DML1/Misato"/>
</dbReference>
<dbReference type="VEuPathDB" id="FungiDB:LCOR_09446.1"/>
<organism evidence="7 8">
    <name type="scientific">Lichtheimia corymbifera JMRC:FSU:9682</name>
    <dbReference type="NCBI Taxonomy" id="1263082"/>
    <lineage>
        <taxon>Eukaryota</taxon>
        <taxon>Fungi</taxon>
        <taxon>Fungi incertae sedis</taxon>
        <taxon>Mucoromycota</taxon>
        <taxon>Mucoromycotina</taxon>
        <taxon>Mucoromycetes</taxon>
        <taxon>Mucorales</taxon>
        <taxon>Lichtheimiaceae</taxon>
        <taxon>Lichtheimia</taxon>
    </lineage>
</organism>
<feature type="domain" description="DML1/Misato tubulin" evidence="6">
    <location>
        <begin position="186"/>
        <end position="371"/>
    </location>
</feature>
<comment type="similarity">
    <text evidence="3">Belongs to the misato family.</text>
</comment>
<dbReference type="InterPro" id="IPR029209">
    <property type="entry name" value="DML1/Misato_tubulin"/>
</dbReference>
<evidence type="ECO:0000256" key="2">
    <source>
        <dbReference type="ARBA" id="ARBA00004173"/>
    </source>
</evidence>
<dbReference type="InterPro" id="IPR019605">
    <property type="entry name" value="Misato_II_tubulin-like"/>
</dbReference>
<keyword evidence="8" id="KW-1185">Reference proteome</keyword>
<gene>
    <name evidence="7" type="ORF">LCOR_09446.1</name>
</gene>
<dbReference type="STRING" id="1263082.A0A068S8H2"/>
<dbReference type="PANTHER" id="PTHR13391">
    <property type="entry name" value="MITOCHONDRIAL DISTRIBUTION REGULATOR MISATO"/>
    <property type="match status" value="1"/>
</dbReference>
<dbReference type="PANTHER" id="PTHR13391:SF0">
    <property type="entry name" value="PROTEIN MISATO HOMOLOG 1"/>
    <property type="match status" value="1"/>
</dbReference>
<dbReference type="SUPFAM" id="SSF52490">
    <property type="entry name" value="Tubulin nucleotide-binding domain-like"/>
    <property type="match status" value="1"/>
</dbReference>
<keyword evidence="4" id="KW-0496">Mitochondrion</keyword>
<proteinExistence type="inferred from homology"/>
<dbReference type="EMBL" id="CBTN010000058">
    <property type="protein sequence ID" value="CDH58589.1"/>
    <property type="molecule type" value="Genomic_DNA"/>
</dbReference>
<accession>A0A068S8H2</accession>
<protein>
    <submittedName>
        <fullName evidence="7">Protein dml1</fullName>
    </submittedName>
</protein>
<feature type="domain" description="Misato Segment II tubulin-like" evidence="5">
    <location>
        <begin position="50"/>
        <end position="167"/>
    </location>
</feature>
<comment type="function">
    <text evidence="1">Involved in the partitioning of the mitochondrial organelle and mitochondrial DNA (mtDNA) inheritance.</text>
</comment>
<dbReference type="Pfam" id="PF10644">
    <property type="entry name" value="Misat_Tub_SegII"/>
    <property type="match status" value="1"/>
</dbReference>
<dbReference type="CDD" id="cd06060">
    <property type="entry name" value="misato"/>
    <property type="match status" value="1"/>
</dbReference>
<sequence length="585" mass="66438">MRFHSNTPCSRDWPLVVGGGGMTEDSRVAESPLHLFDVQTSTRSIACSMREVITLQFGQVANYVGTHFWNTQEEYFNYSTDPNDNLPPNQLDHDVLYRAGLSSTGVETYTPRVLVYDLKGGFGSLNKYNALFAAQDDMSMPVQWEQGVNKVVSERYPKNAYQQQLDRMEQDANTAMEMDAITSLDQSVQTWSDYNRIYYHPRSMNQVTTHHMDDTINPFDAYTVGRQSFSDYERETESYEDNFRHFAEECDNLQGFQILTSVDDAFGGFTEGMLQLLREDFPKTPIMTYGLQSSNMPVKERAVHRIMLNRSLAMTRILDLSTSYIPLTTPTWQQLQSSGLSNYIHPNCNLLFHTSAILSAAIETVSLSWRLKRNPVTMADLTSKLDGQGSTKLSGLALALPLLYDQDGFSATVDRFKDKLTPLLDLTNSGRHDVSASVFAEDVVVRGLPRSTVHPSDQGLFDYTRSLYGQFSHCEPRFMDQVPYPLPTSYPQFFSSHLNDSGYLTQQRLEASPSSAPILTRMYTGSELSPGIEQLTQRLKSMPFRQMTEYTDGDYGMSYGDLLEVKEDMMHLLDIYTHDEDTMLE</sequence>
<dbReference type="Proteomes" id="UP000027586">
    <property type="component" value="Unassembled WGS sequence"/>
</dbReference>
<comment type="caution">
    <text evidence="7">The sequence shown here is derived from an EMBL/GenBank/DDBJ whole genome shotgun (WGS) entry which is preliminary data.</text>
</comment>
<evidence type="ECO:0000256" key="4">
    <source>
        <dbReference type="ARBA" id="ARBA00023128"/>
    </source>
</evidence>
<dbReference type="AlphaFoldDB" id="A0A068S8H2"/>
<comment type="subcellular location">
    <subcellularLocation>
        <location evidence="2">Mitochondrion</location>
    </subcellularLocation>
</comment>
<name>A0A068S8H2_9FUNG</name>
<reference evidence="7" key="1">
    <citation type="submission" date="2013-08" db="EMBL/GenBank/DDBJ databases">
        <title>Gene expansion shapes genome architecture in the human pathogen Lichtheimia corymbifera: an evolutionary genomics analysis in the ancient terrestrial Mucorales (Mucoromycotina).</title>
        <authorList>
            <person name="Schwartze V.U."/>
            <person name="Winter S."/>
            <person name="Shelest E."/>
            <person name="Marcet-Houben M."/>
            <person name="Horn F."/>
            <person name="Wehner S."/>
            <person name="Hoffmann K."/>
            <person name="Riege K."/>
            <person name="Sammeth M."/>
            <person name="Nowrousian M."/>
            <person name="Valiante V."/>
            <person name="Linde J."/>
            <person name="Jacobsen I.D."/>
            <person name="Marz M."/>
            <person name="Brakhage A.A."/>
            <person name="Gabaldon T."/>
            <person name="Bocker S."/>
            <person name="Voigt K."/>
        </authorList>
    </citation>
    <scope>NUCLEOTIDE SEQUENCE [LARGE SCALE GENOMIC DNA]</scope>
    <source>
        <strain evidence="7">FSU 9682</strain>
    </source>
</reference>